<feature type="compositionally biased region" description="Gly residues" evidence="5">
    <location>
        <begin position="536"/>
        <end position="551"/>
    </location>
</feature>
<feature type="domain" description="DNA2/NAM7 helicase-like C-terminal" evidence="6">
    <location>
        <begin position="997"/>
        <end position="1171"/>
    </location>
</feature>
<dbReference type="GO" id="GO:0005524">
    <property type="term" value="F:ATP binding"/>
    <property type="evidence" value="ECO:0007669"/>
    <property type="project" value="UniProtKB-KW"/>
</dbReference>
<evidence type="ECO:0000259" key="7">
    <source>
        <dbReference type="Pfam" id="PF13482"/>
    </source>
</evidence>
<dbReference type="InterPro" id="IPR041679">
    <property type="entry name" value="DNA2/NAM7-like_C"/>
</dbReference>
<dbReference type="InterPro" id="IPR012337">
    <property type="entry name" value="RNaseH-like_sf"/>
</dbReference>
<evidence type="ECO:0000256" key="2">
    <source>
        <dbReference type="ARBA" id="ARBA00022801"/>
    </source>
</evidence>
<protein>
    <submittedName>
        <fullName evidence="8">Uncharacterized protein</fullName>
    </submittedName>
</protein>
<dbReference type="SUPFAM" id="SSF52540">
    <property type="entry name" value="P-loop containing nucleoside triphosphate hydrolases"/>
    <property type="match status" value="1"/>
</dbReference>
<dbReference type="Pfam" id="PF13482">
    <property type="entry name" value="RNase_H_2"/>
    <property type="match status" value="1"/>
</dbReference>
<evidence type="ECO:0000313" key="9">
    <source>
        <dbReference type="Proteomes" id="UP000035763"/>
    </source>
</evidence>
<dbReference type="GO" id="GO:0016787">
    <property type="term" value="F:hydrolase activity"/>
    <property type="evidence" value="ECO:0007669"/>
    <property type="project" value="UniProtKB-KW"/>
</dbReference>
<dbReference type="Proteomes" id="UP000035763">
    <property type="component" value="Unassembled WGS sequence"/>
</dbReference>
<dbReference type="STRING" id="1193182.BN11_860016"/>
<name>W6K306_9MICO</name>
<evidence type="ECO:0000313" key="8">
    <source>
        <dbReference type="EMBL" id="CCH75646.1"/>
    </source>
</evidence>
<dbReference type="Pfam" id="PF13604">
    <property type="entry name" value="AAA_30"/>
    <property type="match status" value="1"/>
</dbReference>
<organism evidence="8 9">
    <name type="scientific">Nostocoides australiense Ben110</name>
    <dbReference type="NCBI Taxonomy" id="1193182"/>
    <lineage>
        <taxon>Bacteria</taxon>
        <taxon>Bacillati</taxon>
        <taxon>Actinomycetota</taxon>
        <taxon>Actinomycetes</taxon>
        <taxon>Micrococcales</taxon>
        <taxon>Intrasporangiaceae</taxon>
        <taxon>Nostocoides</taxon>
    </lineage>
</organism>
<dbReference type="GO" id="GO:0043139">
    <property type="term" value="F:5'-3' DNA helicase activity"/>
    <property type="evidence" value="ECO:0007669"/>
    <property type="project" value="TreeGrafter"/>
</dbReference>
<dbReference type="SUPFAM" id="SSF53098">
    <property type="entry name" value="Ribonuclease H-like"/>
    <property type="match status" value="1"/>
</dbReference>
<dbReference type="InterPro" id="IPR038720">
    <property type="entry name" value="YprB_RNase_H-like_dom"/>
</dbReference>
<dbReference type="NCBIfam" id="TIGR03491">
    <property type="entry name" value="TM0106 family RecB-like putative nuclease"/>
    <property type="match status" value="1"/>
</dbReference>
<dbReference type="InterPro" id="IPR019993">
    <property type="entry name" value="RecB_nuclease_TM0106_put"/>
</dbReference>
<evidence type="ECO:0000256" key="5">
    <source>
        <dbReference type="SAM" id="MobiDB-lite"/>
    </source>
</evidence>
<dbReference type="InterPro" id="IPR027417">
    <property type="entry name" value="P-loop_NTPase"/>
</dbReference>
<dbReference type="RefSeq" id="WP_083433594.1">
    <property type="nucleotide sequence ID" value="NZ_HG764815.1"/>
</dbReference>
<dbReference type="CDD" id="cd17934">
    <property type="entry name" value="DEXXQc_Upf1-like"/>
    <property type="match status" value="1"/>
</dbReference>
<feature type="region of interest" description="Disordered" evidence="5">
    <location>
        <begin position="531"/>
        <end position="557"/>
    </location>
</feature>
<dbReference type="InterPro" id="IPR047187">
    <property type="entry name" value="SF1_C_Upf1"/>
</dbReference>
<proteinExistence type="predicted"/>
<dbReference type="EMBL" id="CAJA01000514">
    <property type="protein sequence ID" value="CCH75646.1"/>
    <property type="molecule type" value="Genomic_DNA"/>
</dbReference>
<keyword evidence="4" id="KW-0067">ATP-binding</keyword>
<comment type="caution">
    <text evidence="8">The sequence shown here is derived from an EMBL/GenBank/DDBJ whole genome shotgun (WGS) entry which is preliminary data.</text>
</comment>
<evidence type="ECO:0000259" key="6">
    <source>
        <dbReference type="Pfam" id="PF13087"/>
    </source>
</evidence>
<dbReference type="Gene3D" id="3.40.50.300">
    <property type="entry name" value="P-loop containing nucleotide triphosphate hydrolases"/>
    <property type="match status" value="2"/>
</dbReference>
<keyword evidence="1" id="KW-0547">Nucleotide-binding</keyword>
<evidence type="ECO:0000256" key="4">
    <source>
        <dbReference type="ARBA" id="ARBA00022840"/>
    </source>
</evidence>
<feature type="domain" description="YprB ribonuclease H-like" evidence="7">
    <location>
        <begin position="316"/>
        <end position="509"/>
    </location>
</feature>
<keyword evidence="3" id="KW-0347">Helicase</keyword>
<accession>W6K306</accession>
<dbReference type="CDD" id="cd18808">
    <property type="entry name" value="SF1_C_Upf1"/>
    <property type="match status" value="1"/>
</dbReference>
<evidence type="ECO:0000256" key="1">
    <source>
        <dbReference type="ARBA" id="ARBA00022741"/>
    </source>
</evidence>
<dbReference type="InterPro" id="IPR050534">
    <property type="entry name" value="Coronavir_polyprotein_1ab"/>
</dbReference>
<dbReference type="AlphaFoldDB" id="W6K306"/>
<dbReference type="PANTHER" id="PTHR43788:SF8">
    <property type="entry name" value="DNA-BINDING PROTEIN SMUBP-2"/>
    <property type="match status" value="1"/>
</dbReference>
<keyword evidence="2" id="KW-0378">Hydrolase</keyword>
<dbReference type="Pfam" id="PF13087">
    <property type="entry name" value="AAA_12"/>
    <property type="match status" value="1"/>
</dbReference>
<sequence length="1222" mass="131639">MFILPGETRATVSASDLRAAAACEWGLLRAFDVMLGRAEAVPGGDDPVLERTVALGLAHEQGVLRELVRDHPGAVREIPRPPHTREGLEAAVAATRAALASDASVIYQAAFVAGRFAGYADFVVRDDAGRWQVWDTKLAREETVASLLQLASYADQLRSMGVPVADDAVLVLGNGDHRTFPLDVILPVARSRMTRLLGLLDAHQDSGLPALWGSEGVHACGRCPACEAELRAHDDVLLVAGVYTSQRKRLLAAGVTTMEELAERTDPVPDLPDSVLSRVRAQARLQRRQAATGEVTSEIIDALPIAALPPPSAGDVFFDFEGDPMWSEPGSRSSGLEYLFGVIEAPVGGAPPVFRAFWAHDRAQERQALRDFLDYVAERRKAFPDMHIYHYAAYEKSALLRLAARYGVGEQEVDDLLREGVLVDLYAVVRAAVRVSQESYSIKKLEPLYMGEELRRGPVATGGDSIVAYHEFVQARIEGREEEAVQRLESIRAYNEYDCLSTLRLRDWLLAQADGSGAGVGLVQVDVDAGTSEAGGSEGGTGQAGGGGASAGGADRPAGTMWARAEALEQQLRELLGDKPAHERTRDEQALALVSAALQYNRREVKPYWWQHFDRLRHPVDEWAGQAEVFLVGQAEVVAEWGKTGNQKVLRRRLEVTGRQGRGSRPARVGDSYQVVYDVPPPPQLRPVSPALRVCETHATIIAVGAASTPTAPDQPGGDQTWILEETLPKKFEPFAAAPLALVPGPPPGTKHLDAAVADIAEQVAAEWPDLPARAGLDILRRTPPRLLGDAELPGLDGSPEQFVTAITAATLALDHSYLAVQGPPGTGKTYVGAHVIARLVREHGWKVGVVAQSHAAVENVLDAVVRAGLDGAHVGKYAPGRVDPPWRHFADRDRDLAEFTTTHAEAGYVVGGTAYDFTNPHRFAPGQLDLLVIDEAGQYSLATTLAASLVADRLLLLGDPQQLGEVSQGQHPEPVARSALGWLIAGRDTLDPAYGYFLASTWRMHPRLAERISELSYAGSLGSQDSVTAARSLDGVDPGVHVLPVAHRDNTVESVEEAQAIAARIGELLGAPWDDPDEPGGPRPLVAGDFRVVTPYNAQVARVREVLDAAGLPEVPVGTVDKFQGQEGVIVFVSMAASARSDVARGMRFLLDRNRLNVALSRGKWAAYVVHSPELTDFTPSSAHELLLLGAFLRLTRAPDVAPATTSADAPTRTYEQVTLW</sequence>
<gene>
    <name evidence="8" type="ORF">BN11_860016</name>
</gene>
<dbReference type="PANTHER" id="PTHR43788">
    <property type="entry name" value="DNA2/NAM7 HELICASE FAMILY MEMBER"/>
    <property type="match status" value="1"/>
</dbReference>
<keyword evidence="9" id="KW-1185">Reference proteome</keyword>
<reference evidence="8 9" key="1">
    <citation type="journal article" date="2013" name="ISME J.">
        <title>A metabolic model for members of the genus Tetrasphaera involved in enhanced biological phosphorus removal.</title>
        <authorList>
            <person name="Kristiansen R."/>
            <person name="Nguyen H.T.T."/>
            <person name="Saunders A.M."/>
            <person name="Nielsen J.L."/>
            <person name="Wimmer R."/>
            <person name="Le V.Q."/>
            <person name="McIlroy S.J."/>
            <person name="Petrovski S."/>
            <person name="Seviour R.J."/>
            <person name="Calteau A."/>
            <person name="Nielsen K.L."/>
            <person name="Nielsen P.H."/>
        </authorList>
    </citation>
    <scope>NUCLEOTIDE SEQUENCE [LARGE SCALE GENOMIC DNA]</scope>
    <source>
        <strain evidence="8 9">Ben110</strain>
    </source>
</reference>
<evidence type="ECO:0000256" key="3">
    <source>
        <dbReference type="ARBA" id="ARBA00022806"/>
    </source>
</evidence>